<dbReference type="Pfam" id="PF07729">
    <property type="entry name" value="FCD"/>
    <property type="match status" value="1"/>
</dbReference>
<dbReference type="Gene3D" id="1.20.120.530">
    <property type="entry name" value="GntR ligand-binding domain-like"/>
    <property type="match status" value="1"/>
</dbReference>
<keyword evidence="1" id="KW-0805">Transcription regulation</keyword>
<dbReference type="SUPFAM" id="SSF46785">
    <property type="entry name" value="Winged helix' DNA-binding domain"/>
    <property type="match status" value="1"/>
</dbReference>
<feature type="domain" description="HTH gntR-type" evidence="4">
    <location>
        <begin position="17"/>
        <end position="85"/>
    </location>
</feature>
<evidence type="ECO:0000313" key="5">
    <source>
        <dbReference type="EMBL" id="SNT22478.1"/>
    </source>
</evidence>
<dbReference type="SUPFAM" id="SSF48008">
    <property type="entry name" value="GntR ligand-binding domain-like"/>
    <property type="match status" value="1"/>
</dbReference>
<dbReference type="InterPro" id="IPR008920">
    <property type="entry name" value="TF_FadR/GntR_C"/>
</dbReference>
<evidence type="ECO:0000256" key="2">
    <source>
        <dbReference type="ARBA" id="ARBA00023125"/>
    </source>
</evidence>
<reference evidence="5 6" key="1">
    <citation type="submission" date="2017-06" db="EMBL/GenBank/DDBJ databases">
        <authorList>
            <person name="Kim H.J."/>
            <person name="Triplett B.A."/>
        </authorList>
    </citation>
    <scope>NUCLEOTIDE SEQUENCE [LARGE SCALE GENOMIC DNA]</scope>
    <source>
        <strain evidence="5 6">DSM 29339</strain>
    </source>
</reference>
<dbReference type="GO" id="GO:0003677">
    <property type="term" value="F:DNA binding"/>
    <property type="evidence" value="ECO:0007669"/>
    <property type="project" value="UniProtKB-KW"/>
</dbReference>
<dbReference type="SMART" id="SM00895">
    <property type="entry name" value="FCD"/>
    <property type="match status" value="1"/>
</dbReference>
<dbReference type="CDD" id="cd07377">
    <property type="entry name" value="WHTH_GntR"/>
    <property type="match status" value="1"/>
</dbReference>
<dbReference type="InterPro" id="IPR036388">
    <property type="entry name" value="WH-like_DNA-bd_sf"/>
</dbReference>
<proteinExistence type="predicted"/>
<evidence type="ECO:0000313" key="6">
    <source>
        <dbReference type="Proteomes" id="UP000198426"/>
    </source>
</evidence>
<dbReference type="SMART" id="SM00345">
    <property type="entry name" value="HTH_GNTR"/>
    <property type="match status" value="1"/>
</dbReference>
<dbReference type="PRINTS" id="PR00035">
    <property type="entry name" value="HTHGNTR"/>
</dbReference>
<name>A0A239KXV1_9RHOB</name>
<dbReference type="Pfam" id="PF00392">
    <property type="entry name" value="GntR"/>
    <property type="match status" value="1"/>
</dbReference>
<dbReference type="PROSITE" id="PS50949">
    <property type="entry name" value="HTH_GNTR"/>
    <property type="match status" value="1"/>
</dbReference>
<dbReference type="PANTHER" id="PTHR43537">
    <property type="entry name" value="TRANSCRIPTIONAL REGULATOR, GNTR FAMILY"/>
    <property type="match status" value="1"/>
</dbReference>
<dbReference type="OrthoDB" id="9028214at2"/>
<dbReference type="EMBL" id="FZOY01000008">
    <property type="protein sequence ID" value="SNT22478.1"/>
    <property type="molecule type" value="Genomic_DNA"/>
</dbReference>
<dbReference type="InterPro" id="IPR011711">
    <property type="entry name" value="GntR_C"/>
</dbReference>
<accession>A0A239KXV1</accession>
<organism evidence="5 6">
    <name type="scientific">Tropicimonas sediminicola</name>
    <dbReference type="NCBI Taxonomy" id="1031541"/>
    <lineage>
        <taxon>Bacteria</taxon>
        <taxon>Pseudomonadati</taxon>
        <taxon>Pseudomonadota</taxon>
        <taxon>Alphaproteobacteria</taxon>
        <taxon>Rhodobacterales</taxon>
        <taxon>Roseobacteraceae</taxon>
        <taxon>Tropicimonas</taxon>
    </lineage>
</organism>
<dbReference type="InterPro" id="IPR000524">
    <property type="entry name" value="Tscrpt_reg_HTH_GntR"/>
</dbReference>
<dbReference type="AlphaFoldDB" id="A0A239KXV1"/>
<evidence type="ECO:0000256" key="1">
    <source>
        <dbReference type="ARBA" id="ARBA00023015"/>
    </source>
</evidence>
<sequence length="245" mass="27200">MSQEDSRGVLEAAHSGGRASDTIVDRLQHQILSGELPDKSPLPSERDLMERFSASRTVIREAVATLASRGLLDAKPRFRPIVRKPGYDTALASVGSIVELLLEQKGGVGSLFQSRVFVERGLVRDAAVSAGKSDIANLKDALQRNQDAIEDSNVFYATDVAFHAVLYQIPRNPIFPTLHNAYATWLAPHWSRMLRSPERNRVNYASHETIYMAILERDPDAAEEALVDHLNTAWEHVRQTFGDVG</sequence>
<gene>
    <name evidence="5" type="ORF">SAMN05421757_10873</name>
</gene>
<keyword evidence="2" id="KW-0238">DNA-binding</keyword>
<dbReference type="RefSeq" id="WP_089234576.1">
    <property type="nucleotide sequence ID" value="NZ_FZOY01000008.1"/>
</dbReference>
<dbReference type="PANTHER" id="PTHR43537:SF44">
    <property type="entry name" value="GNTR FAMILY REGULATORY PROTEIN"/>
    <property type="match status" value="1"/>
</dbReference>
<dbReference type="Gene3D" id="1.10.10.10">
    <property type="entry name" value="Winged helix-like DNA-binding domain superfamily/Winged helix DNA-binding domain"/>
    <property type="match status" value="1"/>
</dbReference>
<keyword evidence="3" id="KW-0804">Transcription</keyword>
<dbReference type="GO" id="GO:0003700">
    <property type="term" value="F:DNA-binding transcription factor activity"/>
    <property type="evidence" value="ECO:0007669"/>
    <property type="project" value="InterPro"/>
</dbReference>
<evidence type="ECO:0000259" key="4">
    <source>
        <dbReference type="PROSITE" id="PS50949"/>
    </source>
</evidence>
<protein>
    <submittedName>
        <fullName evidence="5">Transcriptional regulator, GntR family</fullName>
    </submittedName>
</protein>
<dbReference type="InterPro" id="IPR036390">
    <property type="entry name" value="WH_DNA-bd_sf"/>
</dbReference>
<evidence type="ECO:0000256" key="3">
    <source>
        <dbReference type="ARBA" id="ARBA00023163"/>
    </source>
</evidence>
<dbReference type="Proteomes" id="UP000198426">
    <property type="component" value="Unassembled WGS sequence"/>
</dbReference>
<keyword evidence="6" id="KW-1185">Reference proteome</keyword>